<dbReference type="InterPro" id="IPR009057">
    <property type="entry name" value="Homeodomain-like_sf"/>
</dbReference>
<dbReference type="SUPFAM" id="SSF51215">
    <property type="entry name" value="Regulatory protein AraC"/>
    <property type="match status" value="1"/>
</dbReference>
<gene>
    <name evidence="5" type="ORF">CLV81_0438</name>
</gene>
<accession>A0A2T0MFT6</accession>
<evidence type="ECO:0000256" key="3">
    <source>
        <dbReference type="ARBA" id="ARBA00023163"/>
    </source>
</evidence>
<dbReference type="AlphaFoldDB" id="A0A2T0MFT6"/>
<keyword evidence="6" id="KW-1185">Reference proteome</keyword>
<dbReference type="Pfam" id="PF22200">
    <property type="entry name" value="ExsA_N"/>
    <property type="match status" value="1"/>
</dbReference>
<dbReference type="Gene3D" id="1.10.10.60">
    <property type="entry name" value="Homeodomain-like"/>
    <property type="match status" value="1"/>
</dbReference>
<dbReference type="InterPro" id="IPR020449">
    <property type="entry name" value="Tscrpt_reg_AraC-type_HTH"/>
</dbReference>
<dbReference type="InterPro" id="IPR037923">
    <property type="entry name" value="HTH-like"/>
</dbReference>
<protein>
    <submittedName>
        <fullName evidence="5">Helix-turn-helix protein</fullName>
    </submittedName>
</protein>
<organism evidence="5 6">
    <name type="scientific">Flagellimonas meridianipacifica</name>
    <dbReference type="NCBI Taxonomy" id="1080225"/>
    <lineage>
        <taxon>Bacteria</taxon>
        <taxon>Pseudomonadati</taxon>
        <taxon>Bacteroidota</taxon>
        <taxon>Flavobacteriia</taxon>
        <taxon>Flavobacteriales</taxon>
        <taxon>Flavobacteriaceae</taxon>
        <taxon>Flagellimonas</taxon>
    </lineage>
</organism>
<proteinExistence type="predicted"/>
<dbReference type="RefSeq" id="WP_106143417.1">
    <property type="nucleotide sequence ID" value="NZ_PVYX01000001.1"/>
</dbReference>
<feature type="domain" description="HTH araC/xylS-type" evidence="4">
    <location>
        <begin position="188"/>
        <end position="286"/>
    </location>
</feature>
<dbReference type="Proteomes" id="UP000237640">
    <property type="component" value="Unassembled WGS sequence"/>
</dbReference>
<dbReference type="OrthoDB" id="4480133at2"/>
<evidence type="ECO:0000313" key="5">
    <source>
        <dbReference type="EMBL" id="PRX56441.1"/>
    </source>
</evidence>
<comment type="caution">
    <text evidence="5">The sequence shown here is derived from an EMBL/GenBank/DDBJ whole genome shotgun (WGS) entry which is preliminary data.</text>
</comment>
<sequence>MNVYDLHKANPDIFKQFSIKDILFLYYHCPQKEKIIKLHSPYNQLTFSISGRRIFHQGEHTYTVNKNSGFLLRRAAFLQEMDDAFKGWELMAFYLKDEFLKKIFNEFRPHLPLRDIPPPPNEMVIPMDVNNRIRDCYLSLIPYFNQSDSLPEEILIIKLKELLYNVFINPKNNHILSYVNNLANGYEVPIWEVMEANYMYNLKLSEYAQLANRSLSSFKREFEEFYSTTPGKWILEKRLERAKRFIRTSQKTISEIAFECGFKNVSHFSRIFKEKIKFSPTEYRDKA</sequence>
<evidence type="ECO:0000256" key="1">
    <source>
        <dbReference type="ARBA" id="ARBA00023015"/>
    </source>
</evidence>
<dbReference type="InterPro" id="IPR018060">
    <property type="entry name" value="HTH_AraC"/>
</dbReference>
<dbReference type="PANTHER" id="PTHR43280:SF2">
    <property type="entry name" value="HTH-TYPE TRANSCRIPTIONAL REGULATOR EXSA"/>
    <property type="match status" value="1"/>
</dbReference>
<dbReference type="GO" id="GO:0043565">
    <property type="term" value="F:sequence-specific DNA binding"/>
    <property type="evidence" value="ECO:0007669"/>
    <property type="project" value="InterPro"/>
</dbReference>
<evidence type="ECO:0000256" key="2">
    <source>
        <dbReference type="ARBA" id="ARBA00023125"/>
    </source>
</evidence>
<dbReference type="EMBL" id="PVYX01000001">
    <property type="protein sequence ID" value="PRX56441.1"/>
    <property type="molecule type" value="Genomic_DNA"/>
</dbReference>
<reference evidence="5 6" key="1">
    <citation type="submission" date="2018-03" db="EMBL/GenBank/DDBJ databases">
        <title>Genomic Encyclopedia of Archaeal and Bacterial Type Strains, Phase II (KMG-II): from individual species to whole genera.</title>
        <authorList>
            <person name="Goeker M."/>
        </authorList>
    </citation>
    <scope>NUCLEOTIDE SEQUENCE [LARGE SCALE GENOMIC DNA]</scope>
    <source>
        <strain evidence="5 6">DSM 25027</strain>
    </source>
</reference>
<evidence type="ECO:0000313" key="6">
    <source>
        <dbReference type="Proteomes" id="UP000237640"/>
    </source>
</evidence>
<dbReference type="SMART" id="SM00342">
    <property type="entry name" value="HTH_ARAC"/>
    <property type="match status" value="1"/>
</dbReference>
<dbReference type="InterPro" id="IPR054015">
    <property type="entry name" value="ExsA-like_N"/>
</dbReference>
<name>A0A2T0MFT6_9FLAO</name>
<dbReference type="PRINTS" id="PR00032">
    <property type="entry name" value="HTHARAC"/>
</dbReference>
<keyword evidence="3" id="KW-0804">Transcription</keyword>
<keyword evidence="2" id="KW-0238">DNA-binding</keyword>
<keyword evidence="1" id="KW-0805">Transcription regulation</keyword>
<dbReference type="Pfam" id="PF12833">
    <property type="entry name" value="HTH_18"/>
    <property type="match status" value="1"/>
</dbReference>
<dbReference type="SUPFAM" id="SSF46689">
    <property type="entry name" value="Homeodomain-like"/>
    <property type="match status" value="1"/>
</dbReference>
<dbReference type="PROSITE" id="PS00041">
    <property type="entry name" value="HTH_ARAC_FAMILY_1"/>
    <property type="match status" value="1"/>
</dbReference>
<dbReference type="PROSITE" id="PS01124">
    <property type="entry name" value="HTH_ARAC_FAMILY_2"/>
    <property type="match status" value="1"/>
</dbReference>
<dbReference type="InterPro" id="IPR018062">
    <property type="entry name" value="HTH_AraC-typ_CS"/>
</dbReference>
<evidence type="ECO:0000259" key="4">
    <source>
        <dbReference type="PROSITE" id="PS01124"/>
    </source>
</evidence>
<dbReference type="PANTHER" id="PTHR43280">
    <property type="entry name" value="ARAC-FAMILY TRANSCRIPTIONAL REGULATOR"/>
    <property type="match status" value="1"/>
</dbReference>
<dbReference type="GO" id="GO:0003700">
    <property type="term" value="F:DNA-binding transcription factor activity"/>
    <property type="evidence" value="ECO:0007669"/>
    <property type="project" value="InterPro"/>
</dbReference>